<dbReference type="InterPro" id="IPR050339">
    <property type="entry name" value="CC_SR_Kinase"/>
</dbReference>
<keyword evidence="3" id="KW-0808">Transferase</keyword>
<evidence type="ECO:0000256" key="6">
    <source>
        <dbReference type="ARBA" id="ARBA00022840"/>
    </source>
</evidence>
<protein>
    <recommendedName>
        <fullName evidence="1">non-specific serine/threonine protein kinase</fullName>
        <ecNumber evidence="1">2.7.11.1</ecNumber>
    </recommendedName>
</protein>
<feature type="domain" description="Protein kinase" evidence="11">
    <location>
        <begin position="164"/>
        <end position="486"/>
    </location>
</feature>
<comment type="similarity">
    <text evidence="7">Belongs to the protein kinase superfamily. Ser/Thr protein kinase family. GCN2 subfamily.</text>
</comment>
<dbReference type="RefSeq" id="XP_064750747.1">
    <property type="nucleotide sequence ID" value="XM_064902858.1"/>
</dbReference>
<dbReference type="GO" id="GO:0005524">
    <property type="term" value="F:ATP binding"/>
    <property type="evidence" value="ECO:0007669"/>
    <property type="project" value="UniProtKB-KW"/>
</dbReference>
<feature type="compositionally biased region" description="Low complexity" evidence="10">
    <location>
        <begin position="121"/>
        <end position="135"/>
    </location>
</feature>
<name>A0AAN7T6I7_9EURO</name>
<gene>
    <name evidence="12" type="primary">IKS1</name>
    <name evidence="12" type="ORF">LTR05_000748</name>
</gene>
<evidence type="ECO:0000256" key="10">
    <source>
        <dbReference type="SAM" id="MobiDB-lite"/>
    </source>
</evidence>
<dbReference type="Gene3D" id="3.30.200.20">
    <property type="entry name" value="Phosphorylase Kinase, domain 1"/>
    <property type="match status" value="1"/>
</dbReference>
<evidence type="ECO:0000256" key="5">
    <source>
        <dbReference type="ARBA" id="ARBA00022777"/>
    </source>
</evidence>
<comment type="catalytic activity">
    <reaction evidence="8">
        <text>L-threonyl-[protein] + ATP = O-phospho-L-threonyl-[protein] + ADP + H(+)</text>
        <dbReference type="Rhea" id="RHEA:46608"/>
        <dbReference type="Rhea" id="RHEA-COMP:11060"/>
        <dbReference type="Rhea" id="RHEA-COMP:11605"/>
        <dbReference type="ChEBI" id="CHEBI:15378"/>
        <dbReference type="ChEBI" id="CHEBI:30013"/>
        <dbReference type="ChEBI" id="CHEBI:30616"/>
        <dbReference type="ChEBI" id="CHEBI:61977"/>
        <dbReference type="ChEBI" id="CHEBI:456216"/>
        <dbReference type="EC" id="2.7.11.1"/>
    </reaction>
</comment>
<dbReference type="SUPFAM" id="SSF56112">
    <property type="entry name" value="Protein kinase-like (PK-like)"/>
    <property type="match status" value="1"/>
</dbReference>
<dbReference type="PROSITE" id="PS00108">
    <property type="entry name" value="PROTEIN_KINASE_ST"/>
    <property type="match status" value="1"/>
</dbReference>
<dbReference type="EC" id="2.7.11.1" evidence="1"/>
<evidence type="ECO:0000256" key="2">
    <source>
        <dbReference type="ARBA" id="ARBA00022527"/>
    </source>
</evidence>
<feature type="compositionally biased region" description="Low complexity" evidence="10">
    <location>
        <begin position="494"/>
        <end position="503"/>
    </location>
</feature>
<feature type="compositionally biased region" description="Basic and acidic residues" evidence="10">
    <location>
        <begin position="564"/>
        <end position="573"/>
    </location>
</feature>
<dbReference type="SMART" id="SM00220">
    <property type="entry name" value="S_TKc"/>
    <property type="match status" value="1"/>
</dbReference>
<dbReference type="GO" id="GO:0004674">
    <property type="term" value="F:protein serine/threonine kinase activity"/>
    <property type="evidence" value="ECO:0007669"/>
    <property type="project" value="UniProtKB-KW"/>
</dbReference>
<accession>A0AAN7T6I7</accession>
<keyword evidence="13" id="KW-1185">Reference proteome</keyword>
<dbReference type="GO" id="GO:0005737">
    <property type="term" value="C:cytoplasm"/>
    <property type="evidence" value="ECO:0007669"/>
    <property type="project" value="TreeGrafter"/>
</dbReference>
<evidence type="ECO:0000256" key="9">
    <source>
        <dbReference type="ARBA" id="ARBA00048679"/>
    </source>
</evidence>
<dbReference type="FunFam" id="3.30.200.20:FF:000306">
    <property type="entry name" value="IKS protein kinase"/>
    <property type="match status" value="1"/>
</dbReference>
<dbReference type="EMBL" id="JAVRRJ010000001">
    <property type="protein sequence ID" value="KAK5090574.1"/>
    <property type="molecule type" value="Genomic_DNA"/>
</dbReference>
<dbReference type="FunFam" id="1.10.510.10:FF:000699">
    <property type="entry name" value="Probable serine/threonine-protein kinase iksA"/>
    <property type="match status" value="1"/>
</dbReference>
<evidence type="ECO:0000313" key="13">
    <source>
        <dbReference type="Proteomes" id="UP001309876"/>
    </source>
</evidence>
<comment type="caution">
    <text evidence="12">The sequence shown here is derived from an EMBL/GenBank/DDBJ whole genome shotgun (WGS) entry which is preliminary data.</text>
</comment>
<dbReference type="GeneID" id="90028206"/>
<keyword evidence="6" id="KW-0067">ATP-binding</keyword>
<evidence type="ECO:0000256" key="7">
    <source>
        <dbReference type="ARBA" id="ARBA00037982"/>
    </source>
</evidence>
<dbReference type="InterPro" id="IPR008271">
    <property type="entry name" value="Ser/Thr_kinase_AS"/>
</dbReference>
<evidence type="ECO:0000256" key="1">
    <source>
        <dbReference type="ARBA" id="ARBA00012513"/>
    </source>
</evidence>
<dbReference type="PANTHER" id="PTHR11042">
    <property type="entry name" value="EUKARYOTIC TRANSLATION INITIATION FACTOR 2-ALPHA KINASE EIF2-ALPHA KINASE -RELATED"/>
    <property type="match status" value="1"/>
</dbReference>
<organism evidence="12 13">
    <name type="scientific">Lithohypha guttulata</name>
    <dbReference type="NCBI Taxonomy" id="1690604"/>
    <lineage>
        <taxon>Eukaryota</taxon>
        <taxon>Fungi</taxon>
        <taxon>Dikarya</taxon>
        <taxon>Ascomycota</taxon>
        <taxon>Pezizomycotina</taxon>
        <taxon>Eurotiomycetes</taxon>
        <taxon>Chaetothyriomycetidae</taxon>
        <taxon>Chaetothyriales</taxon>
        <taxon>Trichomeriaceae</taxon>
        <taxon>Lithohypha</taxon>
    </lineage>
</organism>
<dbReference type="GO" id="GO:0005634">
    <property type="term" value="C:nucleus"/>
    <property type="evidence" value="ECO:0007669"/>
    <property type="project" value="TreeGrafter"/>
</dbReference>
<evidence type="ECO:0000256" key="3">
    <source>
        <dbReference type="ARBA" id="ARBA00022679"/>
    </source>
</evidence>
<proteinExistence type="inferred from homology"/>
<keyword evidence="5 12" id="KW-0418">Kinase</keyword>
<dbReference type="PROSITE" id="PS50011">
    <property type="entry name" value="PROTEIN_KINASE_DOM"/>
    <property type="match status" value="1"/>
</dbReference>
<feature type="compositionally biased region" description="Low complexity" evidence="10">
    <location>
        <begin position="551"/>
        <end position="563"/>
    </location>
</feature>
<reference evidence="12 13" key="1">
    <citation type="submission" date="2023-08" db="EMBL/GenBank/DDBJ databases">
        <title>Black Yeasts Isolated from many extreme environments.</title>
        <authorList>
            <person name="Coleine C."/>
            <person name="Stajich J.E."/>
            <person name="Selbmann L."/>
        </authorList>
    </citation>
    <scope>NUCLEOTIDE SEQUENCE [LARGE SCALE GENOMIC DNA]</scope>
    <source>
        <strain evidence="12 13">CCFEE 5910</strain>
    </source>
</reference>
<feature type="region of interest" description="Disordered" evidence="10">
    <location>
        <begin position="486"/>
        <end position="642"/>
    </location>
</feature>
<evidence type="ECO:0000256" key="4">
    <source>
        <dbReference type="ARBA" id="ARBA00022741"/>
    </source>
</evidence>
<comment type="catalytic activity">
    <reaction evidence="9">
        <text>L-seryl-[protein] + ATP = O-phospho-L-seryl-[protein] + ADP + H(+)</text>
        <dbReference type="Rhea" id="RHEA:17989"/>
        <dbReference type="Rhea" id="RHEA-COMP:9863"/>
        <dbReference type="Rhea" id="RHEA-COMP:11604"/>
        <dbReference type="ChEBI" id="CHEBI:15378"/>
        <dbReference type="ChEBI" id="CHEBI:29999"/>
        <dbReference type="ChEBI" id="CHEBI:30616"/>
        <dbReference type="ChEBI" id="CHEBI:83421"/>
        <dbReference type="ChEBI" id="CHEBI:456216"/>
        <dbReference type="EC" id="2.7.11.1"/>
    </reaction>
</comment>
<dbReference type="InterPro" id="IPR011009">
    <property type="entry name" value="Kinase-like_dom_sf"/>
</dbReference>
<evidence type="ECO:0000259" key="11">
    <source>
        <dbReference type="PROSITE" id="PS50011"/>
    </source>
</evidence>
<keyword evidence="4" id="KW-0547">Nucleotide-binding</keyword>
<dbReference type="Pfam" id="PF00069">
    <property type="entry name" value="Pkinase"/>
    <property type="match status" value="1"/>
</dbReference>
<sequence length="744" mass="82821">MADLNDSNDDHLSIIPYDNNREIVLRHADSIVVFDSQSRQLILRNRSRGLERPAIDTACPNCGRPYESDSNAIDDDFEEAQQPSFINNDYFRMLASSTPGSNRSSAPPSPRRQLAQPVRPSPLSSSTTASLPEAEFVGSSPAPPDSIHPISETAFAAEYFERFFVIEKELGRGGRGVVLLVKHVLDGVTLGHFACKRVPVGDDHAWLEKVLVEVQALQSLSHQNLVSYRHVWLEDYQINNFSPSVPCAFILQQYCNGGDLHTYVCAPAQVQTTTQELKERLRRRSKGEADMPRTRNEPRKLPFDQIYSFFLDITEGLRFLHLNGFIHRDLKPSNCLIHRVSGETRVLVSDFGEVQYENAVRKSTGATGTISYCAPEVLKPISPGGPLGNFTFKSDVFSLGMILHFLCFADLPYQNANVLQEESEDLDELRHEITSWTGFDQSWRQRPELPNKLYAFLKELLSILPEGRPSSDDVLNGIKMGGLEFVPELKRRGSSTTTPTSTSEDLTAGKGRITKLDSPHPQPSLGATTRNRPKDMDAMSPSRQMRRRGPRSPSLGGSQSPRQASEDYTKETVNHSALMMRRSSSHGTSNSLTRPPLLNPRPYAHVSGSVPPQPSSKQLSPSPERDRPVQLLLPPPTRPTTPQQRVVSLLTYRIQTISVYILLFATKLMSLLQPCLNSGINSTLFYVVFLLAAAELATMPHPVWRIGILTALHVGCLVYAYTQGLWCKTLSVSEWTSGVGDAFN</sequence>
<dbReference type="PANTHER" id="PTHR11042:SF138">
    <property type="entry name" value="SERINE_THREONINE-PROTEIN KINASE IKS1-RELATED"/>
    <property type="match status" value="1"/>
</dbReference>
<dbReference type="Gene3D" id="1.10.510.10">
    <property type="entry name" value="Transferase(Phosphotransferase) domain 1"/>
    <property type="match status" value="1"/>
</dbReference>
<keyword evidence="2" id="KW-0723">Serine/threonine-protein kinase</keyword>
<evidence type="ECO:0000313" key="12">
    <source>
        <dbReference type="EMBL" id="KAK5090574.1"/>
    </source>
</evidence>
<dbReference type="AlphaFoldDB" id="A0AAN7T6I7"/>
<feature type="region of interest" description="Disordered" evidence="10">
    <location>
        <begin position="96"/>
        <end position="143"/>
    </location>
</feature>
<dbReference type="Proteomes" id="UP001309876">
    <property type="component" value="Unassembled WGS sequence"/>
</dbReference>
<dbReference type="InterPro" id="IPR000719">
    <property type="entry name" value="Prot_kinase_dom"/>
</dbReference>
<evidence type="ECO:0000256" key="8">
    <source>
        <dbReference type="ARBA" id="ARBA00047899"/>
    </source>
</evidence>